<reference evidence="3" key="2">
    <citation type="submission" date="2022-01" db="EMBL/GenBank/DDBJ databases">
        <authorList>
            <person name="Yamashiro T."/>
            <person name="Shiraishi A."/>
            <person name="Satake H."/>
            <person name="Nakayama K."/>
        </authorList>
    </citation>
    <scope>NUCLEOTIDE SEQUENCE</scope>
</reference>
<keyword evidence="3" id="KW-0808">Transferase</keyword>
<sequence length="192" mass="22078">MKCQPLNFKGNEGVVGLTRWIEKMESVFNISGCAIENQVNFATCTLLGAALTWWNSQIRTLGPDAYSMTWEALKKKMTNKYCPHGEIKKLEIELWNLKVKGNDVPTYTECFQELTLICTKFVANETEKVDKYISGLSDNIYRNVKSSKPKMLDETIELANDLMDQKLRTYAERQTDNKRKVDDSSRNNHGHQ</sequence>
<accession>A0ABQ4XSQ6</accession>
<keyword evidence="3" id="KW-0695">RNA-directed DNA polymerase</keyword>
<dbReference type="InterPro" id="IPR045358">
    <property type="entry name" value="Ty3_capsid"/>
</dbReference>
<proteinExistence type="predicted"/>
<dbReference type="Proteomes" id="UP001151760">
    <property type="component" value="Unassembled WGS sequence"/>
</dbReference>
<dbReference type="PANTHER" id="PTHR33223">
    <property type="entry name" value="CCHC-TYPE DOMAIN-CONTAINING PROTEIN"/>
    <property type="match status" value="1"/>
</dbReference>
<name>A0ABQ4XSQ6_9ASTR</name>
<protein>
    <submittedName>
        <fullName evidence="3">Reverse transcriptase domain-containing protein</fullName>
    </submittedName>
</protein>
<evidence type="ECO:0000313" key="3">
    <source>
        <dbReference type="EMBL" id="GJS68434.1"/>
    </source>
</evidence>
<keyword evidence="4" id="KW-1185">Reference proteome</keyword>
<feature type="region of interest" description="Disordered" evidence="1">
    <location>
        <begin position="173"/>
        <end position="192"/>
    </location>
</feature>
<evidence type="ECO:0000259" key="2">
    <source>
        <dbReference type="Pfam" id="PF19259"/>
    </source>
</evidence>
<dbReference type="PANTHER" id="PTHR33223:SF11">
    <property type="entry name" value="ELEMENT PROTEIN, PUTATIVE-RELATED"/>
    <property type="match status" value="1"/>
</dbReference>
<dbReference type="Pfam" id="PF19259">
    <property type="entry name" value="Ty3_capsid"/>
    <property type="match status" value="1"/>
</dbReference>
<evidence type="ECO:0000256" key="1">
    <source>
        <dbReference type="SAM" id="MobiDB-lite"/>
    </source>
</evidence>
<evidence type="ECO:0000313" key="4">
    <source>
        <dbReference type="Proteomes" id="UP001151760"/>
    </source>
</evidence>
<keyword evidence="3" id="KW-0548">Nucleotidyltransferase</keyword>
<feature type="compositionally biased region" description="Basic and acidic residues" evidence="1">
    <location>
        <begin position="173"/>
        <end position="186"/>
    </location>
</feature>
<feature type="domain" description="Ty3 transposon capsid-like protein" evidence="2">
    <location>
        <begin position="2"/>
        <end position="185"/>
    </location>
</feature>
<dbReference type="EMBL" id="BQNB010009790">
    <property type="protein sequence ID" value="GJS68434.1"/>
    <property type="molecule type" value="Genomic_DNA"/>
</dbReference>
<reference evidence="3" key="1">
    <citation type="journal article" date="2022" name="Int. J. Mol. Sci.">
        <title>Draft Genome of Tanacetum Coccineum: Genomic Comparison of Closely Related Tanacetum-Family Plants.</title>
        <authorList>
            <person name="Yamashiro T."/>
            <person name="Shiraishi A."/>
            <person name="Nakayama K."/>
            <person name="Satake H."/>
        </authorList>
    </citation>
    <scope>NUCLEOTIDE SEQUENCE</scope>
</reference>
<organism evidence="3 4">
    <name type="scientific">Tanacetum coccineum</name>
    <dbReference type="NCBI Taxonomy" id="301880"/>
    <lineage>
        <taxon>Eukaryota</taxon>
        <taxon>Viridiplantae</taxon>
        <taxon>Streptophyta</taxon>
        <taxon>Embryophyta</taxon>
        <taxon>Tracheophyta</taxon>
        <taxon>Spermatophyta</taxon>
        <taxon>Magnoliopsida</taxon>
        <taxon>eudicotyledons</taxon>
        <taxon>Gunneridae</taxon>
        <taxon>Pentapetalae</taxon>
        <taxon>asterids</taxon>
        <taxon>campanulids</taxon>
        <taxon>Asterales</taxon>
        <taxon>Asteraceae</taxon>
        <taxon>Asteroideae</taxon>
        <taxon>Anthemideae</taxon>
        <taxon>Anthemidinae</taxon>
        <taxon>Tanacetum</taxon>
    </lineage>
</organism>
<comment type="caution">
    <text evidence="3">The sequence shown here is derived from an EMBL/GenBank/DDBJ whole genome shotgun (WGS) entry which is preliminary data.</text>
</comment>
<gene>
    <name evidence="3" type="ORF">Tco_0682999</name>
</gene>
<dbReference type="GO" id="GO:0003964">
    <property type="term" value="F:RNA-directed DNA polymerase activity"/>
    <property type="evidence" value="ECO:0007669"/>
    <property type="project" value="UniProtKB-KW"/>
</dbReference>